<evidence type="ECO:0000256" key="3">
    <source>
        <dbReference type="ARBA" id="ARBA00023002"/>
    </source>
</evidence>
<dbReference type="Pfam" id="PF00106">
    <property type="entry name" value="adh_short"/>
    <property type="match status" value="1"/>
</dbReference>
<dbReference type="GO" id="GO:0016491">
    <property type="term" value="F:oxidoreductase activity"/>
    <property type="evidence" value="ECO:0007669"/>
    <property type="project" value="UniProtKB-KW"/>
</dbReference>
<dbReference type="PANTHER" id="PTHR24320:SF236">
    <property type="entry name" value="SHORT-CHAIN DEHYDROGENASE-RELATED"/>
    <property type="match status" value="1"/>
</dbReference>
<dbReference type="Gene3D" id="3.40.50.720">
    <property type="entry name" value="NAD(P)-binding Rossmann-like Domain"/>
    <property type="match status" value="1"/>
</dbReference>
<evidence type="ECO:0000313" key="5">
    <source>
        <dbReference type="Proteomes" id="UP001285441"/>
    </source>
</evidence>
<dbReference type="SUPFAM" id="SSF51735">
    <property type="entry name" value="NAD(P)-binding Rossmann-fold domains"/>
    <property type="match status" value="1"/>
</dbReference>
<dbReference type="EMBL" id="JAULSW010000004">
    <property type="protein sequence ID" value="KAK3385576.1"/>
    <property type="molecule type" value="Genomic_DNA"/>
</dbReference>
<organism evidence="4 5">
    <name type="scientific">Podospora didyma</name>
    <dbReference type="NCBI Taxonomy" id="330526"/>
    <lineage>
        <taxon>Eukaryota</taxon>
        <taxon>Fungi</taxon>
        <taxon>Dikarya</taxon>
        <taxon>Ascomycota</taxon>
        <taxon>Pezizomycotina</taxon>
        <taxon>Sordariomycetes</taxon>
        <taxon>Sordariomycetidae</taxon>
        <taxon>Sordariales</taxon>
        <taxon>Podosporaceae</taxon>
        <taxon>Podospora</taxon>
    </lineage>
</organism>
<evidence type="ECO:0000256" key="1">
    <source>
        <dbReference type="ARBA" id="ARBA00006484"/>
    </source>
</evidence>
<keyword evidence="3" id="KW-0560">Oxidoreductase</keyword>
<comment type="similarity">
    <text evidence="1">Belongs to the short-chain dehydrogenases/reductases (SDR) family.</text>
</comment>
<reference evidence="4" key="1">
    <citation type="journal article" date="2023" name="Mol. Phylogenet. Evol.">
        <title>Genome-scale phylogeny and comparative genomics of the fungal order Sordariales.</title>
        <authorList>
            <person name="Hensen N."/>
            <person name="Bonometti L."/>
            <person name="Westerberg I."/>
            <person name="Brannstrom I.O."/>
            <person name="Guillou S."/>
            <person name="Cros-Aarteil S."/>
            <person name="Calhoun S."/>
            <person name="Haridas S."/>
            <person name="Kuo A."/>
            <person name="Mondo S."/>
            <person name="Pangilinan J."/>
            <person name="Riley R."/>
            <person name="LaButti K."/>
            <person name="Andreopoulos B."/>
            <person name="Lipzen A."/>
            <person name="Chen C."/>
            <person name="Yan M."/>
            <person name="Daum C."/>
            <person name="Ng V."/>
            <person name="Clum A."/>
            <person name="Steindorff A."/>
            <person name="Ohm R.A."/>
            <person name="Martin F."/>
            <person name="Silar P."/>
            <person name="Natvig D.O."/>
            <person name="Lalanne C."/>
            <person name="Gautier V."/>
            <person name="Ament-Velasquez S.L."/>
            <person name="Kruys A."/>
            <person name="Hutchinson M.I."/>
            <person name="Powell A.J."/>
            <person name="Barry K."/>
            <person name="Miller A.N."/>
            <person name="Grigoriev I.V."/>
            <person name="Debuchy R."/>
            <person name="Gladieux P."/>
            <person name="Hiltunen Thoren M."/>
            <person name="Johannesson H."/>
        </authorList>
    </citation>
    <scope>NUCLEOTIDE SEQUENCE</scope>
    <source>
        <strain evidence="4">CBS 232.78</strain>
    </source>
</reference>
<name>A0AAE0NQ19_9PEZI</name>
<reference evidence="4" key="2">
    <citation type="submission" date="2023-06" db="EMBL/GenBank/DDBJ databases">
        <authorList>
            <consortium name="Lawrence Berkeley National Laboratory"/>
            <person name="Haridas S."/>
            <person name="Hensen N."/>
            <person name="Bonometti L."/>
            <person name="Westerberg I."/>
            <person name="Brannstrom I.O."/>
            <person name="Guillou S."/>
            <person name="Cros-Aarteil S."/>
            <person name="Calhoun S."/>
            <person name="Kuo A."/>
            <person name="Mondo S."/>
            <person name="Pangilinan J."/>
            <person name="Riley R."/>
            <person name="LaButti K."/>
            <person name="Andreopoulos B."/>
            <person name="Lipzen A."/>
            <person name="Chen C."/>
            <person name="Yanf M."/>
            <person name="Daum C."/>
            <person name="Ng V."/>
            <person name="Clum A."/>
            <person name="Steindorff A."/>
            <person name="Ohm R."/>
            <person name="Martin F."/>
            <person name="Silar P."/>
            <person name="Natvig D."/>
            <person name="Lalanne C."/>
            <person name="Gautier V."/>
            <person name="Ament-velasquez S.L."/>
            <person name="Kruys A."/>
            <person name="Hutchinson M.I."/>
            <person name="Powell A.J."/>
            <person name="Barry K."/>
            <person name="Miller A.N."/>
            <person name="Grigoriev I.V."/>
            <person name="Debuchy R."/>
            <person name="Gladieux P."/>
            <person name="Thoren M.H."/>
            <person name="Johannesson H."/>
        </authorList>
    </citation>
    <scope>NUCLEOTIDE SEQUENCE</scope>
    <source>
        <strain evidence="4">CBS 232.78</strain>
    </source>
</reference>
<dbReference type="InterPro" id="IPR036291">
    <property type="entry name" value="NAD(P)-bd_dom_sf"/>
</dbReference>
<gene>
    <name evidence="4" type="ORF">B0H63DRAFT_543980</name>
</gene>
<evidence type="ECO:0000256" key="2">
    <source>
        <dbReference type="ARBA" id="ARBA00022857"/>
    </source>
</evidence>
<keyword evidence="5" id="KW-1185">Reference proteome</keyword>
<dbReference type="Proteomes" id="UP001285441">
    <property type="component" value="Unassembled WGS sequence"/>
</dbReference>
<accession>A0AAE0NQ19</accession>
<dbReference type="PANTHER" id="PTHR24320">
    <property type="entry name" value="RETINOL DEHYDROGENASE"/>
    <property type="match status" value="1"/>
</dbReference>
<keyword evidence="2" id="KW-0521">NADP</keyword>
<evidence type="ECO:0000313" key="4">
    <source>
        <dbReference type="EMBL" id="KAK3385576.1"/>
    </source>
</evidence>
<dbReference type="InterPro" id="IPR002347">
    <property type="entry name" value="SDR_fam"/>
</dbReference>
<sequence>MAAEPGFKSIWMQFFPPKPQFTDKDIPGDLSGKVYLITGASSGMGREVARVLYSRHAKAAIAEIEKTLANSRGELIFLPLDLADLTSSRKLHALFNNAGVMVGPSMPIPRTAQGYELALGVNCVSTFLLTKLLTPILIASARSKPSNTMRVVWLSSFGLVQYAPPDRGIDMDDLDYHTPRASIDRYGISNRGSWLLDVEFAPRLKDEGVVSVPINPGNLLTQLARDQALWLKAVGHAVAYKIINGVYTPLFAAFSPDVGIGRADWTDDWVIPWARLVPLRADLPKATRPEEGGNGNAQQLWEWNEEQVKNYL</sequence>
<dbReference type="PRINTS" id="PR00081">
    <property type="entry name" value="GDHRDH"/>
</dbReference>
<proteinExistence type="inferred from homology"/>
<comment type="caution">
    <text evidence="4">The sequence shown here is derived from an EMBL/GenBank/DDBJ whole genome shotgun (WGS) entry which is preliminary data.</text>
</comment>
<dbReference type="AlphaFoldDB" id="A0AAE0NQ19"/>
<protein>
    <submittedName>
        <fullName evidence="4">Uncharacterized protein</fullName>
    </submittedName>
</protein>